<dbReference type="PANTHER" id="PTHR46646:SF5">
    <property type="entry name" value="TOM1-LIKE PROTEIN 2"/>
    <property type="match status" value="1"/>
</dbReference>
<evidence type="ECO:0000256" key="2">
    <source>
        <dbReference type="ARBA" id="ARBA00007708"/>
    </source>
</evidence>
<dbReference type="SUPFAM" id="SSF48464">
    <property type="entry name" value="ENTH/VHS domain"/>
    <property type="match status" value="1"/>
</dbReference>
<evidence type="ECO:0000256" key="4">
    <source>
        <dbReference type="ARBA" id="ARBA00022927"/>
    </source>
</evidence>
<dbReference type="InterPro" id="IPR044836">
    <property type="entry name" value="TOL_plant"/>
</dbReference>
<evidence type="ECO:0000256" key="6">
    <source>
        <dbReference type="SAM" id="MobiDB-lite"/>
    </source>
</evidence>
<feature type="domain" description="VHS" evidence="7">
    <location>
        <begin position="52"/>
        <end position="175"/>
    </location>
</feature>
<feature type="compositionally biased region" description="Polar residues" evidence="6">
    <location>
        <begin position="378"/>
        <end position="387"/>
    </location>
</feature>
<protein>
    <submittedName>
        <fullName evidence="9">ENTH/VHS/GAT family protein</fullName>
    </submittedName>
</protein>
<evidence type="ECO:0000256" key="5">
    <source>
        <dbReference type="ARBA" id="ARBA00023136"/>
    </source>
</evidence>
<feature type="domain" description="GAT" evidence="8">
    <location>
        <begin position="229"/>
        <end position="316"/>
    </location>
</feature>
<dbReference type="CDD" id="cd03561">
    <property type="entry name" value="VHS"/>
    <property type="match status" value="1"/>
</dbReference>
<dbReference type="GO" id="GO:0016020">
    <property type="term" value="C:membrane"/>
    <property type="evidence" value="ECO:0007669"/>
    <property type="project" value="UniProtKB-SubCell"/>
</dbReference>
<dbReference type="InterPro" id="IPR038425">
    <property type="entry name" value="GAT_sf"/>
</dbReference>
<dbReference type="CDD" id="cd14231">
    <property type="entry name" value="GAT_GGA-like_plant"/>
    <property type="match status" value="1"/>
</dbReference>
<dbReference type="Gene3D" id="1.20.58.160">
    <property type="match status" value="1"/>
</dbReference>
<evidence type="ECO:0000259" key="7">
    <source>
        <dbReference type="PROSITE" id="PS50179"/>
    </source>
</evidence>
<keyword evidence="4" id="KW-0653">Protein transport</keyword>
<dbReference type="Gene3D" id="1.25.40.90">
    <property type="match status" value="1"/>
</dbReference>
<proteinExistence type="inferred from homology"/>
<reference evidence="10" key="1">
    <citation type="submission" date="2024-07" db="EMBL/GenBank/DDBJ databases">
        <title>Two chromosome-level genome assemblies of Korean endemic species Abeliophyllum distichum and Forsythia ovata (Oleaceae).</title>
        <authorList>
            <person name="Jang H."/>
        </authorList>
    </citation>
    <scope>NUCLEOTIDE SEQUENCE [LARGE SCALE GENOMIC DNA]</scope>
</reference>
<dbReference type="GO" id="GO:0015031">
    <property type="term" value="P:protein transport"/>
    <property type="evidence" value="ECO:0007669"/>
    <property type="project" value="UniProtKB-KW"/>
</dbReference>
<dbReference type="PANTHER" id="PTHR46646">
    <property type="entry name" value="TOM1-LIKE PROTEIN 1"/>
    <property type="match status" value="1"/>
</dbReference>
<name>A0ABD1VEL9_9LAMI</name>
<dbReference type="Proteomes" id="UP001604277">
    <property type="component" value="Unassembled WGS sequence"/>
</dbReference>
<comment type="caution">
    <text evidence="9">The sequence shown here is derived from an EMBL/GenBank/DDBJ whole genome shotgun (WGS) entry which is preliminary data.</text>
</comment>
<dbReference type="AlphaFoldDB" id="A0ABD1VEL9"/>
<evidence type="ECO:0000259" key="8">
    <source>
        <dbReference type="PROSITE" id="PS50909"/>
    </source>
</evidence>
<dbReference type="Pfam" id="PF03127">
    <property type="entry name" value="GAT"/>
    <property type="match status" value="1"/>
</dbReference>
<dbReference type="PROSITE" id="PS50909">
    <property type="entry name" value="GAT"/>
    <property type="match status" value="1"/>
</dbReference>
<evidence type="ECO:0000313" key="10">
    <source>
        <dbReference type="Proteomes" id="UP001604277"/>
    </source>
</evidence>
<dbReference type="Pfam" id="PF00790">
    <property type="entry name" value="VHS"/>
    <property type="match status" value="1"/>
</dbReference>
<keyword evidence="10" id="KW-1185">Reference proteome</keyword>
<evidence type="ECO:0000313" key="9">
    <source>
        <dbReference type="EMBL" id="KAL2535789.1"/>
    </source>
</evidence>
<dbReference type="InterPro" id="IPR004152">
    <property type="entry name" value="GAT_dom"/>
</dbReference>
<dbReference type="SUPFAM" id="SSF89009">
    <property type="entry name" value="GAT-like domain"/>
    <property type="match status" value="1"/>
</dbReference>
<dbReference type="InterPro" id="IPR008942">
    <property type="entry name" value="ENTH_VHS"/>
</dbReference>
<dbReference type="GO" id="GO:0005737">
    <property type="term" value="C:cytoplasm"/>
    <property type="evidence" value="ECO:0007669"/>
    <property type="project" value="UniProtKB-ARBA"/>
</dbReference>
<feature type="region of interest" description="Disordered" evidence="6">
    <location>
        <begin position="372"/>
        <end position="393"/>
    </location>
</feature>
<dbReference type="EMBL" id="JBFOLJ010000005">
    <property type="protein sequence ID" value="KAL2535789.1"/>
    <property type="molecule type" value="Genomic_DNA"/>
</dbReference>
<accession>A0ABD1VEL9</accession>
<organism evidence="9 10">
    <name type="scientific">Forsythia ovata</name>
    <dbReference type="NCBI Taxonomy" id="205694"/>
    <lineage>
        <taxon>Eukaryota</taxon>
        <taxon>Viridiplantae</taxon>
        <taxon>Streptophyta</taxon>
        <taxon>Embryophyta</taxon>
        <taxon>Tracheophyta</taxon>
        <taxon>Spermatophyta</taxon>
        <taxon>Magnoliopsida</taxon>
        <taxon>eudicotyledons</taxon>
        <taxon>Gunneridae</taxon>
        <taxon>Pentapetalae</taxon>
        <taxon>asterids</taxon>
        <taxon>lamiids</taxon>
        <taxon>Lamiales</taxon>
        <taxon>Oleaceae</taxon>
        <taxon>Forsythieae</taxon>
        <taxon>Forsythia</taxon>
    </lineage>
</organism>
<dbReference type="InterPro" id="IPR002014">
    <property type="entry name" value="VHS_dom"/>
</dbReference>
<sequence length="393" mass="43457">MEKLDLSKLKLASSSLGERIKTSGAQMGRTISTKMKEILQSPTPESKIVDEATAESMEEPNWSLNLRICAMINKEEFNGTEIVKAIKKKLVAGKTPVSQMLSLDLLETCTSNCEKVFSEVASEKVLEDMVRLIDDPKTEQGNRVRAMQLIRAWGESEDLVYLPVFNQTYLNLKTRRTPSVTQDGNSSPTQYSLESYLDQRPLSPPGSYPIPETGLQNVADATFISYGIQSVEEKKEFLVITRNSLDIFSSILNSEVGPKPLKDDLTVSMLEKCRQSLPVLQGIVESTSDDDLMLFEALNLNDELQKAISKYEEMVASLESERPNNSDTREELPNHSDAREELPNHSDAKGATLALQNESQCETEGLNSLKVGIAGSPSEMNNSSAQAKATIPE</sequence>
<dbReference type="SMART" id="SM00288">
    <property type="entry name" value="VHS"/>
    <property type="match status" value="1"/>
</dbReference>
<keyword evidence="5" id="KW-0472">Membrane</keyword>
<feature type="region of interest" description="Disordered" evidence="6">
    <location>
        <begin position="317"/>
        <end position="345"/>
    </location>
</feature>
<evidence type="ECO:0000256" key="3">
    <source>
        <dbReference type="ARBA" id="ARBA00022448"/>
    </source>
</evidence>
<keyword evidence="3" id="KW-0813">Transport</keyword>
<comment type="similarity">
    <text evidence="2">Belongs to the TOM1 family.</text>
</comment>
<gene>
    <name evidence="9" type="ORF">Fot_17180</name>
</gene>
<dbReference type="PROSITE" id="PS50179">
    <property type="entry name" value="VHS"/>
    <property type="match status" value="1"/>
</dbReference>
<evidence type="ECO:0000256" key="1">
    <source>
        <dbReference type="ARBA" id="ARBA00004170"/>
    </source>
</evidence>
<comment type="subcellular location">
    <subcellularLocation>
        <location evidence="1">Membrane</location>
        <topology evidence="1">Peripheral membrane protein</topology>
    </subcellularLocation>
</comment>